<feature type="transmembrane region" description="Helical" evidence="6">
    <location>
        <begin position="144"/>
        <end position="165"/>
    </location>
</feature>
<dbReference type="Proteomes" id="UP001605989">
    <property type="component" value="Unassembled WGS sequence"/>
</dbReference>
<feature type="domain" description="EamA" evidence="7">
    <location>
        <begin position="147"/>
        <end position="278"/>
    </location>
</feature>
<dbReference type="InterPro" id="IPR050638">
    <property type="entry name" value="AA-Vitamin_Transporters"/>
</dbReference>
<keyword evidence="9" id="KW-1185">Reference proteome</keyword>
<evidence type="ECO:0000256" key="3">
    <source>
        <dbReference type="ARBA" id="ARBA00022692"/>
    </source>
</evidence>
<keyword evidence="4 6" id="KW-1133">Transmembrane helix</keyword>
<accession>A0ABW7DQ44</accession>
<keyword evidence="5 6" id="KW-0472">Membrane</keyword>
<protein>
    <submittedName>
        <fullName evidence="8">DMT family transporter</fullName>
    </submittedName>
</protein>
<dbReference type="PANTHER" id="PTHR32322">
    <property type="entry name" value="INNER MEMBRANE TRANSPORTER"/>
    <property type="match status" value="1"/>
</dbReference>
<reference evidence="8 9" key="1">
    <citation type="submission" date="2024-10" db="EMBL/GenBank/DDBJ databases">
        <authorList>
            <person name="Sang B.-I."/>
            <person name="Prabhaharan D."/>
        </authorList>
    </citation>
    <scope>NUCLEOTIDE SEQUENCE [LARGE SCALE GENOMIC DNA]</scope>
    <source>
        <strain evidence="8 9">MH</strain>
    </source>
</reference>
<evidence type="ECO:0000256" key="2">
    <source>
        <dbReference type="ARBA" id="ARBA00007362"/>
    </source>
</evidence>
<dbReference type="Gene3D" id="1.10.3730.20">
    <property type="match status" value="1"/>
</dbReference>
<dbReference type="InterPro" id="IPR000620">
    <property type="entry name" value="EamA_dom"/>
</dbReference>
<evidence type="ECO:0000259" key="7">
    <source>
        <dbReference type="Pfam" id="PF00892"/>
    </source>
</evidence>
<gene>
    <name evidence="8" type="ORF">ACGTZG_08190</name>
</gene>
<dbReference type="RefSeq" id="WP_113856184.1">
    <property type="nucleotide sequence ID" value="NZ_CP011940.1"/>
</dbReference>
<evidence type="ECO:0000256" key="5">
    <source>
        <dbReference type="ARBA" id="ARBA00023136"/>
    </source>
</evidence>
<keyword evidence="3 6" id="KW-0812">Transmembrane</keyword>
<feature type="domain" description="EamA" evidence="7">
    <location>
        <begin position="6"/>
        <end position="136"/>
    </location>
</feature>
<feature type="transmembrane region" description="Helical" evidence="6">
    <location>
        <begin position="172"/>
        <end position="193"/>
    </location>
</feature>
<dbReference type="Pfam" id="PF00892">
    <property type="entry name" value="EamA"/>
    <property type="match status" value="2"/>
</dbReference>
<dbReference type="InterPro" id="IPR037185">
    <property type="entry name" value="EmrE-like"/>
</dbReference>
<evidence type="ECO:0000313" key="9">
    <source>
        <dbReference type="Proteomes" id="UP001605989"/>
    </source>
</evidence>
<feature type="transmembrane region" description="Helical" evidence="6">
    <location>
        <begin position="65"/>
        <end position="83"/>
    </location>
</feature>
<dbReference type="EMBL" id="JBIEKR010000006">
    <property type="protein sequence ID" value="MFG6273168.1"/>
    <property type="molecule type" value="Genomic_DNA"/>
</dbReference>
<evidence type="ECO:0000256" key="6">
    <source>
        <dbReference type="SAM" id="Phobius"/>
    </source>
</evidence>
<dbReference type="SUPFAM" id="SSF103481">
    <property type="entry name" value="Multidrug resistance efflux transporter EmrE"/>
    <property type="match status" value="2"/>
</dbReference>
<proteinExistence type="inferred from homology"/>
<dbReference type="PANTHER" id="PTHR32322:SF2">
    <property type="entry name" value="EAMA DOMAIN-CONTAINING PROTEIN"/>
    <property type="match status" value="1"/>
</dbReference>
<comment type="similarity">
    <text evidence="2">Belongs to the EamA transporter family.</text>
</comment>
<evidence type="ECO:0000256" key="4">
    <source>
        <dbReference type="ARBA" id="ARBA00022989"/>
    </source>
</evidence>
<feature type="transmembrane region" description="Helical" evidence="6">
    <location>
        <begin position="5"/>
        <end position="25"/>
    </location>
</feature>
<comment type="subcellular location">
    <subcellularLocation>
        <location evidence="1">Membrane</location>
        <topology evidence="1">Multi-pass membrane protein</topology>
    </subcellularLocation>
</comment>
<sequence length="286" mass="30394">MKDSYIKFILATVIFGTNGIIASHIPLSSYEIVLCRTVLGGTFLLILALCRRQWHVLFTAPRRSLVWLVLSGIFLAGNWLFLYEAYQQIGVSLATLICYFGPVLIMILSRFVFHEPFTLPKVAGMIIVTGGMICINGADFQANGLSWGLVCGLLCALCFALLIVAMKKTAGISGIISPACQLLVASLVVGLVTCTMSSGPAALDGTAIACILCLGIVNTGIGYSLYFSGIQNLSAQTVSICGYIEPLTALALSGLLLGEVLTAVQWLGAVLVLGGVALSELWHRRA</sequence>
<feature type="transmembrane region" description="Helical" evidence="6">
    <location>
        <begin position="89"/>
        <end position="112"/>
    </location>
</feature>
<comment type="caution">
    <text evidence="8">The sequence shown here is derived from an EMBL/GenBank/DDBJ whole genome shotgun (WGS) entry which is preliminary data.</text>
</comment>
<name>A0ABW7DQ44_9FIRM</name>
<feature type="transmembrane region" description="Helical" evidence="6">
    <location>
        <begin position="119"/>
        <end position="138"/>
    </location>
</feature>
<organism evidence="8 9">
    <name type="scientific">Megasphaera hexanoica</name>
    <dbReference type="NCBI Taxonomy" id="1675036"/>
    <lineage>
        <taxon>Bacteria</taxon>
        <taxon>Bacillati</taxon>
        <taxon>Bacillota</taxon>
        <taxon>Negativicutes</taxon>
        <taxon>Veillonellales</taxon>
        <taxon>Veillonellaceae</taxon>
        <taxon>Megasphaera</taxon>
    </lineage>
</organism>
<feature type="transmembrane region" description="Helical" evidence="6">
    <location>
        <begin position="263"/>
        <end position="282"/>
    </location>
</feature>
<evidence type="ECO:0000313" key="8">
    <source>
        <dbReference type="EMBL" id="MFG6273168.1"/>
    </source>
</evidence>
<feature type="transmembrane region" description="Helical" evidence="6">
    <location>
        <begin position="205"/>
        <end position="226"/>
    </location>
</feature>
<evidence type="ECO:0000256" key="1">
    <source>
        <dbReference type="ARBA" id="ARBA00004141"/>
    </source>
</evidence>
<feature type="transmembrane region" description="Helical" evidence="6">
    <location>
        <begin position="238"/>
        <end position="257"/>
    </location>
</feature>
<feature type="transmembrane region" description="Helical" evidence="6">
    <location>
        <begin position="31"/>
        <end position="50"/>
    </location>
</feature>